<gene>
    <name evidence="1" type="ORF">DCHRY22_LOCUS7707</name>
</gene>
<protein>
    <submittedName>
        <fullName evidence="1">(African queen) hypothetical protein</fullName>
    </submittedName>
</protein>
<dbReference type="OrthoDB" id="7462758at2759"/>
<keyword evidence="2" id="KW-1185">Reference proteome</keyword>
<evidence type="ECO:0000313" key="2">
    <source>
        <dbReference type="Proteomes" id="UP000789524"/>
    </source>
</evidence>
<sequence length="75" mass="8277">MLHGSLVLAPLPPACAPWAPLSPLRKVIMQLPGRPMWNAQRPLPSRNQSALKCVVTHTPSSTMDLSRRDFSYGAR</sequence>
<proteinExistence type="predicted"/>
<dbReference type="Proteomes" id="UP000789524">
    <property type="component" value="Unassembled WGS sequence"/>
</dbReference>
<name>A0A8J2QRC5_9NEOP</name>
<dbReference type="EMBL" id="CAKASE010000058">
    <property type="protein sequence ID" value="CAG9567444.1"/>
    <property type="molecule type" value="Genomic_DNA"/>
</dbReference>
<evidence type="ECO:0000313" key="1">
    <source>
        <dbReference type="EMBL" id="CAG9567444.1"/>
    </source>
</evidence>
<dbReference type="AlphaFoldDB" id="A0A8J2QRC5"/>
<comment type="caution">
    <text evidence="1">The sequence shown here is derived from an EMBL/GenBank/DDBJ whole genome shotgun (WGS) entry which is preliminary data.</text>
</comment>
<organism evidence="1 2">
    <name type="scientific">Danaus chrysippus</name>
    <name type="common">African queen</name>
    <dbReference type="NCBI Taxonomy" id="151541"/>
    <lineage>
        <taxon>Eukaryota</taxon>
        <taxon>Metazoa</taxon>
        <taxon>Ecdysozoa</taxon>
        <taxon>Arthropoda</taxon>
        <taxon>Hexapoda</taxon>
        <taxon>Insecta</taxon>
        <taxon>Pterygota</taxon>
        <taxon>Neoptera</taxon>
        <taxon>Endopterygota</taxon>
        <taxon>Lepidoptera</taxon>
        <taxon>Glossata</taxon>
        <taxon>Ditrysia</taxon>
        <taxon>Papilionoidea</taxon>
        <taxon>Nymphalidae</taxon>
        <taxon>Danainae</taxon>
        <taxon>Danaini</taxon>
        <taxon>Danaina</taxon>
        <taxon>Danaus</taxon>
        <taxon>Anosia</taxon>
    </lineage>
</organism>
<accession>A0A8J2QRC5</accession>
<reference evidence="1" key="1">
    <citation type="submission" date="2021-09" db="EMBL/GenBank/DDBJ databases">
        <authorList>
            <person name="Martin H S."/>
        </authorList>
    </citation>
    <scope>NUCLEOTIDE SEQUENCE</scope>
</reference>